<dbReference type="InterPro" id="IPR043132">
    <property type="entry name" value="BCAT-like_C"/>
</dbReference>
<dbReference type="InterPro" id="IPR036038">
    <property type="entry name" value="Aminotransferase-like"/>
</dbReference>
<sequence>MSTTPASALVILNQPSRHAPGSLDDVAPMRFVDPDAFHVGVRDLGITRGDGIFETIGAVSGTPQALEAHLRRFARSAAALDLPEPDLDAWRAAIAAVTDALAGHSEAAIKTIYTRGIEGDGRPTGWVHGFASSDFTAARQVGLRVVTLDRGYRHDIASTSPWLLQGAKTLSYAVNSAALREAQRRGADDVIFVSSDGVVLEGPTSTVLLFREGQLVTPGPGLAILDGTTQNCLFAFAAQRGIPTALELTTIEHLHSASAVWLVSSVRHAAPVTAVDGIPRAAESELTAQFNRYLAERDA</sequence>
<proteinExistence type="inferred from homology"/>
<gene>
    <name evidence="2" type="ORF">BHD05_13610</name>
</gene>
<dbReference type="GO" id="GO:0005829">
    <property type="term" value="C:cytosol"/>
    <property type="evidence" value="ECO:0007669"/>
    <property type="project" value="TreeGrafter"/>
</dbReference>
<name>A0A7L5AIV3_9MICO</name>
<dbReference type="GO" id="GO:0008483">
    <property type="term" value="F:transaminase activity"/>
    <property type="evidence" value="ECO:0007669"/>
    <property type="project" value="UniProtKB-KW"/>
</dbReference>
<dbReference type="NCBIfam" id="NF005886">
    <property type="entry name" value="PRK07849.1-1"/>
    <property type="match status" value="1"/>
</dbReference>
<protein>
    <submittedName>
        <fullName evidence="2">Branched-chain amino acid aminotransferase</fullName>
    </submittedName>
</protein>
<dbReference type="OrthoDB" id="3199344at2"/>
<evidence type="ECO:0000256" key="1">
    <source>
        <dbReference type="ARBA" id="ARBA00009320"/>
    </source>
</evidence>
<dbReference type="InterPro" id="IPR001544">
    <property type="entry name" value="Aminotrans_IV"/>
</dbReference>
<organism evidence="2 3">
    <name type="scientific">Marisediminicola antarctica</name>
    <dbReference type="NCBI Taxonomy" id="674079"/>
    <lineage>
        <taxon>Bacteria</taxon>
        <taxon>Bacillati</taxon>
        <taxon>Actinomycetota</taxon>
        <taxon>Actinomycetes</taxon>
        <taxon>Micrococcales</taxon>
        <taxon>Microbacteriaceae</taxon>
        <taxon>Marisediminicola</taxon>
    </lineage>
</organism>
<keyword evidence="2" id="KW-0032">Aminotransferase</keyword>
<dbReference type="InterPro" id="IPR043131">
    <property type="entry name" value="BCAT-like_N"/>
</dbReference>
<keyword evidence="2" id="KW-0808">Transferase</keyword>
<dbReference type="Gene3D" id="3.20.10.10">
    <property type="entry name" value="D-amino Acid Aminotransferase, subunit A, domain 2"/>
    <property type="match status" value="1"/>
</dbReference>
<dbReference type="AlphaFoldDB" id="A0A7L5AIV3"/>
<dbReference type="EMBL" id="CP017146">
    <property type="protein sequence ID" value="QHO70530.1"/>
    <property type="molecule type" value="Genomic_DNA"/>
</dbReference>
<dbReference type="PANTHER" id="PTHR42743:SF11">
    <property type="entry name" value="AMINODEOXYCHORISMATE LYASE"/>
    <property type="match status" value="1"/>
</dbReference>
<dbReference type="Gene3D" id="3.30.470.10">
    <property type="match status" value="1"/>
</dbReference>
<dbReference type="InterPro" id="IPR050571">
    <property type="entry name" value="Class-IV_PLP-Dep_Aminotrnsfr"/>
</dbReference>
<dbReference type="RefSeq" id="WP_161886913.1">
    <property type="nucleotide sequence ID" value="NZ_CP017146.1"/>
</dbReference>
<dbReference type="KEGG" id="mant:BHD05_13610"/>
<dbReference type="GO" id="GO:0046394">
    <property type="term" value="P:carboxylic acid biosynthetic process"/>
    <property type="evidence" value="ECO:0007669"/>
    <property type="project" value="UniProtKB-ARBA"/>
</dbReference>
<evidence type="ECO:0000313" key="3">
    <source>
        <dbReference type="Proteomes" id="UP000464507"/>
    </source>
</evidence>
<keyword evidence="3" id="KW-1185">Reference proteome</keyword>
<accession>A0A7L5AIV3</accession>
<dbReference type="Pfam" id="PF01063">
    <property type="entry name" value="Aminotran_4"/>
    <property type="match status" value="1"/>
</dbReference>
<evidence type="ECO:0000313" key="2">
    <source>
        <dbReference type="EMBL" id="QHO70530.1"/>
    </source>
</evidence>
<reference evidence="2 3" key="1">
    <citation type="submission" date="2016-09" db="EMBL/GenBank/DDBJ databases">
        <title>Complete genome sequence of microbes from the polar regions.</title>
        <authorList>
            <person name="Liao L."/>
            <person name="Chen B."/>
        </authorList>
    </citation>
    <scope>NUCLEOTIDE SEQUENCE [LARGE SCALE GENOMIC DNA]</scope>
    <source>
        <strain evidence="2 3">ZS314</strain>
    </source>
</reference>
<dbReference type="Proteomes" id="UP000464507">
    <property type="component" value="Chromosome"/>
</dbReference>
<comment type="similarity">
    <text evidence="1">Belongs to the class-IV pyridoxal-phosphate-dependent aminotransferase family.</text>
</comment>
<dbReference type="SUPFAM" id="SSF56752">
    <property type="entry name" value="D-aminoacid aminotransferase-like PLP-dependent enzymes"/>
    <property type="match status" value="1"/>
</dbReference>
<dbReference type="PANTHER" id="PTHR42743">
    <property type="entry name" value="AMINO-ACID AMINOTRANSFERASE"/>
    <property type="match status" value="1"/>
</dbReference>
<dbReference type="NCBIfam" id="NF005888">
    <property type="entry name" value="PRK07849.1-3"/>
    <property type="match status" value="1"/>
</dbReference>